<reference evidence="2" key="1">
    <citation type="submission" date="2015-12" db="EMBL/GenBank/DDBJ databases">
        <title>Complete genome sequence of Lutibacter profundus strain LP1.</title>
        <authorList>
            <person name="Wissuwa J."/>
            <person name="Le Moine Bauer S."/>
            <person name="Stokke R."/>
            <person name="Dahle H."/>
            <person name="Steen I.H."/>
        </authorList>
    </citation>
    <scope>NUCLEOTIDE SEQUENCE [LARGE SCALE GENOMIC DNA]</scope>
    <source>
        <strain evidence="2">LP1</strain>
    </source>
</reference>
<keyword evidence="2" id="KW-1185">Reference proteome</keyword>
<dbReference type="Pfam" id="PF12836">
    <property type="entry name" value="HHH_3"/>
    <property type="match status" value="2"/>
</dbReference>
<evidence type="ECO:0000313" key="2">
    <source>
        <dbReference type="Proteomes" id="UP000059672"/>
    </source>
</evidence>
<accession>A0A109RN78</accession>
<dbReference type="AlphaFoldDB" id="A0A109RN78"/>
<dbReference type="STRING" id="1622118.Lupro_04475"/>
<dbReference type="GO" id="GO:0015627">
    <property type="term" value="C:type II protein secretion system complex"/>
    <property type="evidence" value="ECO:0007669"/>
    <property type="project" value="TreeGrafter"/>
</dbReference>
<dbReference type="Gene3D" id="1.10.150.280">
    <property type="entry name" value="AF1531-like domain"/>
    <property type="match status" value="2"/>
</dbReference>
<dbReference type="EMBL" id="CP013355">
    <property type="protein sequence ID" value="AMC10540.1"/>
    <property type="molecule type" value="Genomic_DNA"/>
</dbReference>
<gene>
    <name evidence="1" type="ORF">Lupro_04475</name>
</gene>
<dbReference type="PANTHER" id="PTHR21180">
    <property type="entry name" value="ENDONUCLEASE/EXONUCLEASE/PHOSPHATASE FAMILY DOMAIN-CONTAINING PROTEIN 1"/>
    <property type="match status" value="1"/>
</dbReference>
<proteinExistence type="predicted"/>
<dbReference type="InterPro" id="IPR051675">
    <property type="entry name" value="Endo/Exo/Phosphatase_dom_1"/>
</dbReference>
<dbReference type="InterPro" id="IPR010994">
    <property type="entry name" value="RuvA_2-like"/>
</dbReference>
<reference evidence="1 2" key="2">
    <citation type="journal article" date="2016" name="Int. J. Syst. Evol. Microbiol.">
        <title>Lutibacter profundi sp. nov., isolated from a deep-sea hydrothermal system on the Arctic Mid-Ocean Ridge and emended description of the genus Lutibacter.</title>
        <authorList>
            <person name="Le Moine Bauer S."/>
            <person name="Roalkvam I."/>
            <person name="Steen I.H."/>
            <person name="Dahle H."/>
        </authorList>
    </citation>
    <scope>NUCLEOTIDE SEQUENCE [LARGE SCALE GENOMIC DNA]</scope>
    <source>
        <strain evidence="1 2">LP1</strain>
    </source>
</reference>
<organism evidence="1 2">
    <name type="scientific">Lutibacter profundi</name>
    <dbReference type="NCBI Taxonomy" id="1622118"/>
    <lineage>
        <taxon>Bacteria</taxon>
        <taxon>Pseudomonadati</taxon>
        <taxon>Bacteroidota</taxon>
        <taxon>Flavobacteriia</taxon>
        <taxon>Flavobacteriales</taxon>
        <taxon>Flavobacteriaceae</taxon>
        <taxon>Lutibacter</taxon>
    </lineage>
</organism>
<evidence type="ECO:0000313" key="1">
    <source>
        <dbReference type="EMBL" id="AMC10540.1"/>
    </source>
</evidence>
<dbReference type="Proteomes" id="UP000059672">
    <property type="component" value="Chromosome"/>
</dbReference>
<dbReference type="OrthoDB" id="981124at2"/>
<dbReference type="PATRIC" id="fig|1622118.3.peg.935"/>
<evidence type="ECO:0008006" key="3">
    <source>
        <dbReference type="Google" id="ProtNLM"/>
    </source>
</evidence>
<dbReference type="RefSeq" id="WP_068206662.1">
    <property type="nucleotide sequence ID" value="NZ_CP013355.1"/>
</dbReference>
<dbReference type="GO" id="GO:0015628">
    <property type="term" value="P:protein secretion by the type II secretion system"/>
    <property type="evidence" value="ECO:0007669"/>
    <property type="project" value="TreeGrafter"/>
</dbReference>
<name>A0A109RN78_9FLAO</name>
<dbReference type="KEGG" id="lut:Lupro_04475"/>
<dbReference type="SUPFAM" id="SSF47781">
    <property type="entry name" value="RuvA domain 2-like"/>
    <property type="match status" value="2"/>
</dbReference>
<dbReference type="PANTHER" id="PTHR21180:SF32">
    <property type="entry name" value="ENDONUCLEASE_EXONUCLEASE_PHOSPHATASE FAMILY DOMAIN-CONTAINING PROTEIN 1"/>
    <property type="match status" value="1"/>
</dbReference>
<protein>
    <recommendedName>
        <fullName evidence="3">Competence protein ComEA</fullName>
    </recommendedName>
</protein>
<sequence>MNNSKFHFSYNKRQRNGILFLVLIIVLLQSVFFFVDFSSNEITNFSEKEMILFQKEIDSLKIIEIENKKPKVYLFNPNFITDFKGYQLGMSIDEIDRLHNYRKRGSYVNSIKQFQEVTKVSDSLLNEISPNFKFPKWVDFKKTPQKKKFINSSKKIVVKQDINTVNASELRIVNGIGEKLADRIIAYRNKLQGFSFDNQLYEVWNIDKEVIDRVLQRFEVVKPPLIQKLNVNEATFKQVLAIVYIDYELTKKIVNYRDEVAEIQSLEELKKIDGFPIEKFDRIALYLVAE</sequence>